<dbReference type="EMBL" id="EQ962653">
    <property type="protein sequence ID" value="EED21213.1"/>
    <property type="molecule type" value="Genomic_DNA"/>
</dbReference>
<dbReference type="RefSeq" id="XP_002478176.1">
    <property type="nucleotide sequence ID" value="XM_002478131.1"/>
</dbReference>
<sequence>MEFDERFIEDLLLSYEGDLFLPDPEELGNFDTPTSCPPSPHLGATPAIDDVPDLLLDYPENAESQAALFERVQKLEEETKQLMLMI</sequence>
<name>B8M0B6_TALSN</name>
<gene>
    <name evidence="1" type="ORF">TSTA_084440</name>
</gene>
<dbReference type="AlphaFoldDB" id="B8M0B6"/>
<reference evidence="2" key="1">
    <citation type="journal article" date="2015" name="Genome Announc.">
        <title>Genome sequence of the AIDS-associated pathogen Penicillium marneffei (ATCC18224) and its near taxonomic relative Talaromyces stipitatus (ATCC10500).</title>
        <authorList>
            <person name="Nierman W.C."/>
            <person name="Fedorova-Abrams N.D."/>
            <person name="Andrianopoulos A."/>
        </authorList>
    </citation>
    <scope>NUCLEOTIDE SEQUENCE [LARGE SCALE GENOMIC DNA]</scope>
    <source>
        <strain evidence="2">ATCC 10500 / CBS 375.48 / QM 6759 / NRRL 1006</strain>
    </source>
</reference>
<proteinExistence type="predicted"/>
<keyword evidence="2" id="KW-1185">Reference proteome</keyword>
<protein>
    <submittedName>
        <fullName evidence="1">Uncharacterized protein</fullName>
    </submittedName>
</protein>
<organism evidence="1 2">
    <name type="scientific">Talaromyces stipitatus (strain ATCC 10500 / CBS 375.48 / QM 6759 / NRRL 1006)</name>
    <name type="common">Penicillium stipitatum</name>
    <dbReference type="NCBI Taxonomy" id="441959"/>
    <lineage>
        <taxon>Eukaryota</taxon>
        <taxon>Fungi</taxon>
        <taxon>Dikarya</taxon>
        <taxon>Ascomycota</taxon>
        <taxon>Pezizomycotina</taxon>
        <taxon>Eurotiomycetes</taxon>
        <taxon>Eurotiomycetidae</taxon>
        <taxon>Eurotiales</taxon>
        <taxon>Trichocomaceae</taxon>
        <taxon>Talaromyces</taxon>
        <taxon>Talaromyces sect. Talaromyces</taxon>
    </lineage>
</organism>
<dbReference type="HOGENOM" id="CLU_167749_0_0_1"/>
<accession>B8M0B6</accession>
<dbReference type="OrthoDB" id="4253505at2759"/>
<dbReference type="VEuPathDB" id="FungiDB:TSTA_084440"/>
<dbReference type="GeneID" id="8101537"/>
<dbReference type="Proteomes" id="UP000001745">
    <property type="component" value="Unassembled WGS sequence"/>
</dbReference>
<evidence type="ECO:0000313" key="1">
    <source>
        <dbReference type="EMBL" id="EED21213.1"/>
    </source>
</evidence>
<dbReference type="InParanoid" id="B8M0B6"/>
<evidence type="ECO:0000313" key="2">
    <source>
        <dbReference type="Proteomes" id="UP000001745"/>
    </source>
</evidence>